<keyword evidence="3" id="KW-0645">Protease</keyword>
<evidence type="ECO:0000256" key="9">
    <source>
        <dbReference type="SAM" id="MobiDB-lite"/>
    </source>
</evidence>
<keyword evidence="7" id="KW-0862">Zinc</keyword>
<evidence type="ECO:0000256" key="6">
    <source>
        <dbReference type="ARBA" id="ARBA00022801"/>
    </source>
</evidence>
<keyword evidence="12" id="KW-1185">Reference proteome</keyword>
<evidence type="ECO:0000256" key="8">
    <source>
        <dbReference type="ARBA" id="ARBA00023049"/>
    </source>
</evidence>
<evidence type="ECO:0000256" key="2">
    <source>
        <dbReference type="ARBA" id="ARBA00010981"/>
    </source>
</evidence>
<dbReference type="GO" id="GO:0061578">
    <property type="term" value="F:K63-linked deubiquitinase activity"/>
    <property type="evidence" value="ECO:0007669"/>
    <property type="project" value="InterPro"/>
</dbReference>
<dbReference type="GO" id="GO:0140492">
    <property type="term" value="F:metal-dependent deubiquitinase activity"/>
    <property type="evidence" value="ECO:0007669"/>
    <property type="project" value="InterPro"/>
</dbReference>
<proteinExistence type="inferred from homology"/>
<evidence type="ECO:0000256" key="3">
    <source>
        <dbReference type="ARBA" id="ARBA00022670"/>
    </source>
</evidence>
<dbReference type="FunFam" id="3.40.140.10:FF:000010">
    <property type="entry name" value="AMSH-like protease isoform X1"/>
    <property type="match status" value="1"/>
</dbReference>
<comment type="similarity">
    <text evidence="2">Belongs to the peptidase M67C family.</text>
</comment>
<dbReference type="AlphaFoldDB" id="A0A6I8TCW0"/>
<dbReference type="OrthoDB" id="3640at2759"/>
<reference evidence="11 12" key="1">
    <citation type="submission" date="2017-06" db="EMBL/GenBank/DDBJ databases">
        <title>Aedes aegypti genome working group (AGWG) sequencing and assembly.</title>
        <authorList>
            <consortium name="Aedes aegypti Genome Working Group (AGWG)"/>
            <person name="Matthews B.J."/>
        </authorList>
    </citation>
    <scope>NUCLEOTIDE SEQUENCE [LARGE SCALE GENOMIC DNA]</scope>
    <source>
        <strain evidence="11 12">LVP_AGWG</strain>
    </source>
</reference>
<feature type="region of interest" description="Disordered" evidence="9">
    <location>
        <begin position="142"/>
        <end position="168"/>
    </location>
</feature>
<dbReference type="SUPFAM" id="SSF102712">
    <property type="entry name" value="JAB1/MPN domain"/>
    <property type="match status" value="1"/>
</dbReference>
<dbReference type="Gene3D" id="3.40.140.10">
    <property type="entry name" value="Cytidine Deaminase, domain 2"/>
    <property type="match status" value="1"/>
</dbReference>
<keyword evidence="5" id="KW-0833">Ubl conjugation pathway</keyword>
<dbReference type="InterPro" id="IPR037518">
    <property type="entry name" value="MPN"/>
</dbReference>
<dbReference type="Gene3D" id="1.20.58.80">
    <property type="entry name" value="Phosphotransferase system, lactose/cellobiose-type IIA subunit"/>
    <property type="match status" value="1"/>
</dbReference>
<evidence type="ECO:0000256" key="5">
    <source>
        <dbReference type="ARBA" id="ARBA00022786"/>
    </source>
</evidence>
<feature type="domain" description="MPN" evidence="10">
    <location>
        <begin position="236"/>
        <end position="364"/>
    </location>
</feature>
<evidence type="ECO:0000259" key="10">
    <source>
        <dbReference type="PROSITE" id="PS50249"/>
    </source>
</evidence>
<evidence type="ECO:0000256" key="4">
    <source>
        <dbReference type="ARBA" id="ARBA00022723"/>
    </source>
</evidence>
<gene>
    <name evidence="11" type="primary">5567934</name>
</gene>
<sequence length="405" mass="45682">MSVRKDLVTAESAQMGIVEPQERLKQLASLSNSVEVDPNIPITRYYRSGLEMVRMANVYLQEGNIDAAYILYIRFITLFVEKVPIHPEYKTVAADVKMQNKKKLKEVFPLTEKLKLKLKAKYTKEYQQFLEAKRLEKELEEKQLREEKEQRAKAASITPPINLPQPSAPSLPPSMLVDPDMLDRVLYPNDFPTDPNRSSSGTGLLLPDTKPFPKPAFDRTLKPSPTSVQAGSLRSVVVPTNTMAKFLALASHNTLSNVETCGILAGRLAQNKLLITHVIVPKQRGTSDSCTTMNEEDIFNYQDQHNLITLGWIHTHPSQTAFLSSVDLHTHCSYQMMLEEAIAIVCSPKYQETGFFCLTPNYGLDYISQCRLTGFHPHPKDPPLFMEALHIALEDSAKIEVVDLR</sequence>
<dbReference type="GO" id="GO:0016020">
    <property type="term" value="C:membrane"/>
    <property type="evidence" value="ECO:0007669"/>
    <property type="project" value="TreeGrafter"/>
</dbReference>
<protein>
    <recommendedName>
        <fullName evidence="10">MPN domain-containing protein</fullName>
    </recommendedName>
</protein>
<dbReference type="SMART" id="SM00232">
    <property type="entry name" value="JAB_MPN"/>
    <property type="match status" value="1"/>
</dbReference>
<evidence type="ECO:0000256" key="1">
    <source>
        <dbReference type="ARBA" id="ARBA00001947"/>
    </source>
</evidence>
<dbReference type="SUPFAM" id="SSF140856">
    <property type="entry name" value="USP8 N-terminal domain-like"/>
    <property type="match status" value="1"/>
</dbReference>
<dbReference type="PANTHER" id="PTHR12947:SF13">
    <property type="entry name" value="FI19924P1"/>
    <property type="match status" value="1"/>
</dbReference>
<accession>A0A6I8TCW0</accession>
<dbReference type="EnsemblMetazoa" id="AAEL006370-RB">
    <property type="protein sequence ID" value="AAEL006370-PB"/>
    <property type="gene ID" value="AAEL006370"/>
</dbReference>
<keyword evidence="4" id="KW-0479">Metal-binding</keyword>
<organism evidence="11 12">
    <name type="scientific">Aedes aegypti</name>
    <name type="common">Yellowfever mosquito</name>
    <name type="synonym">Culex aegypti</name>
    <dbReference type="NCBI Taxonomy" id="7159"/>
    <lineage>
        <taxon>Eukaryota</taxon>
        <taxon>Metazoa</taxon>
        <taxon>Ecdysozoa</taxon>
        <taxon>Arthropoda</taxon>
        <taxon>Hexapoda</taxon>
        <taxon>Insecta</taxon>
        <taxon>Pterygota</taxon>
        <taxon>Neoptera</taxon>
        <taxon>Endopterygota</taxon>
        <taxon>Diptera</taxon>
        <taxon>Nematocera</taxon>
        <taxon>Culicoidea</taxon>
        <taxon>Culicidae</taxon>
        <taxon>Culicinae</taxon>
        <taxon>Aedini</taxon>
        <taxon>Aedes</taxon>
        <taxon>Stegomyia</taxon>
    </lineage>
</organism>
<dbReference type="GO" id="GO:0070536">
    <property type="term" value="P:protein K63-linked deubiquitination"/>
    <property type="evidence" value="ECO:0007669"/>
    <property type="project" value="InterPro"/>
</dbReference>
<dbReference type="InterPro" id="IPR044098">
    <property type="entry name" value="STAMBP/STALP-like_MPN"/>
</dbReference>
<dbReference type="FunCoup" id="A0A6I8TCW0">
    <property type="interactions" value="1473"/>
</dbReference>
<keyword evidence="8" id="KW-0482">Metalloprotease</keyword>
<dbReference type="Pfam" id="PF08969">
    <property type="entry name" value="USP8_dimer"/>
    <property type="match status" value="1"/>
</dbReference>
<dbReference type="PANTHER" id="PTHR12947">
    <property type="entry name" value="AMSH-LIKE PROTEASE"/>
    <property type="match status" value="1"/>
</dbReference>
<dbReference type="Proteomes" id="UP000008820">
    <property type="component" value="Chromosome 1"/>
</dbReference>
<evidence type="ECO:0000256" key="7">
    <source>
        <dbReference type="ARBA" id="ARBA00022833"/>
    </source>
</evidence>
<dbReference type="Pfam" id="PF01398">
    <property type="entry name" value="JAB"/>
    <property type="match status" value="1"/>
</dbReference>
<evidence type="ECO:0000313" key="11">
    <source>
        <dbReference type="EnsemblMetazoa" id="AAEL006370-PC"/>
    </source>
</evidence>
<dbReference type="GO" id="GO:0006508">
    <property type="term" value="P:proteolysis"/>
    <property type="evidence" value="ECO:0007669"/>
    <property type="project" value="UniProtKB-KW"/>
</dbReference>
<dbReference type="InterPro" id="IPR000555">
    <property type="entry name" value="JAMM/MPN+_dom"/>
</dbReference>
<reference evidence="11" key="2">
    <citation type="submission" date="2020-05" db="UniProtKB">
        <authorList>
            <consortium name="EnsemblMetazoa"/>
        </authorList>
    </citation>
    <scope>IDENTIFICATION</scope>
    <source>
        <strain evidence="11">LVP_AGWG</strain>
    </source>
</reference>
<dbReference type="EnsemblMetazoa" id="AAEL006370-RC">
    <property type="protein sequence ID" value="AAEL006370-PC"/>
    <property type="gene ID" value="AAEL006370"/>
</dbReference>
<evidence type="ECO:0000313" key="12">
    <source>
        <dbReference type="Proteomes" id="UP000008820"/>
    </source>
</evidence>
<name>A0A6I8TCW0_AEDAE</name>
<feature type="region of interest" description="Disordered" evidence="9">
    <location>
        <begin position="189"/>
        <end position="229"/>
    </location>
</feature>
<dbReference type="CDD" id="cd08066">
    <property type="entry name" value="MPN_AMSH_like"/>
    <property type="match status" value="1"/>
</dbReference>
<dbReference type="InParanoid" id="A0A6I8TCW0"/>
<keyword evidence="6" id="KW-0378">Hydrolase</keyword>
<dbReference type="PROSITE" id="PS50249">
    <property type="entry name" value="MPN"/>
    <property type="match status" value="1"/>
</dbReference>
<dbReference type="InterPro" id="IPR015063">
    <property type="entry name" value="USP8_dimer"/>
</dbReference>
<feature type="compositionally biased region" description="Basic and acidic residues" evidence="9">
    <location>
        <begin position="142"/>
        <end position="152"/>
    </location>
</feature>
<comment type="cofactor">
    <cofactor evidence="1">
        <name>Zn(2+)</name>
        <dbReference type="ChEBI" id="CHEBI:29105"/>
    </cofactor>
</comment>
<dbReference type="GO" id="GO:0046872">
    <property type="term" value="F:metal ion binding"/>
    <property type="evidence" value="ECO:0007669"/>
    <property type="project" value="UniProtKB-KW"/>
</dbReference>
<dbReference type="GO" id="GO:0005768">
    <property type="term" value="C:endosome"/>
    <property type="evidence" value="ECO:0007669"/>
    <property type="project" value="TreeGrafter"/>
</dbReference>